<feature type="signal peptide" evidence="1">
    <location>
        <begin position="1"/>
        <end position="23"/>
    </location>
</feature>
<evidence type="ECO:0000313" key="2">
    <source>
        <dbReference type="EMBL" id="UTI66958.1"/>
    </source>
</evidence>
<accession>A0ABY5E022</accession>
<sequence>MTTPNRIPLLLAAALGAALPGTAALATPATPPRAAGAAVTASAAQGEGDEILLEVASTWKLKGTRITGTVTNADRSALTGTAKVTRDSSKGTPITLATGGRLAVAAGRRQVVTLTLTTAGKQYFRHRRTASVDLALREFAGTRRGEVGEGIVVRKVT</sequence>
<keyword evidence="1" id="KW-0732">Signal</keyword>
<dbReference type="EMBL" id="CP098502">
    <property type="protein sequence ID" value="UTI66958.1"/>
    <property type="molecule type" value="Genomic_DNA"/>
</dbReference>
<evidence type="ECO:0000313" key="3">
    <source>
        <dbReference type="Proteomes" id="UP001056035"/>
    </source>
</evidence>
<organism evidence="2 3">
    <name type="scientific">Paraconexibacter antarcticus</name>
    <dbReference type="NCBI Taxonomy" id="2949664"/>
    <lineage>
        <taxon>Bacteria</taxon>
        <taxon>Bacillati</taxon>
        <taxon>Actinomycetota</taxon>
        <taxon>Thermoleophilia</taxon>
        <taxon>Solirubrobacterales</taxon>
        <taxon>Paraconexibacteraceae</taxon>
        <taxon>Paraconexibacter</taxon>
    </lineage>
</organism>
<name>A0ABY5E022_9ACTN</name>
<gene>
    <name evidence="2" type="ORF">NBH00_12290</name>
</gene>
<reference evidence="2 3" key="1">
    <citation type="submission" date="2022-06" db="EMBL/GenBank/DDBJ databases">
        <title>Paraconexibacter antarcticus.</title>
        <authorList>
            <person name="Kim C.S."/>
        </authorList>
    </citation>
    <scope>NUCLEOTIDE SEQUENCE [LARGE SCALE GENOMIC DNA]</scope>
    <source>
        <strain evidence="2 3">02-257</strain>
    </source>
</reference>
<evidence type="ECO:0000256" key="1">
    <source>
        <dbReference type="SAM" id="SignalP"/>
    </source>
</evidence>
<evidence type="ECO:0008006" key="4">
    <source>
        <dbReference type="Google" id="ProtNLM"/>
    </source>
</evidence>
<protein>
    <recommendedName>
        <fullName evidence="4">DUF5666 domain-containing protein</fullName>
    </recommendedName>
</protein>
<proteinExistence type="predicted"/>
<dbReference type="RefSeq" id="WP_254573610.1">
    <property type="nucleotide sequence ID" value="NZ_CP098502.1"/>
</dbReference>
<dbReference type="Proteomes" id="UP001056035">
    <property type="component" value="Chromosome"/>
</dbReference>
<keyword evidence="3" id="KW-1185">Reference proteome</keyword>
<feature type="chain" id="PRO_5046289062" description="DUF5666 domain-containing protein" evidence="1">
    <location>
        <begin position="24"/>
        <end position="157"/>
    </location>
</feature>